<dbReference type="AlphaFoldDB" id="A0A2U9ICN6"/>
<feature type="region of interest" description="Disordered" evidence="1">
    <location>
        <begin position="23"/>
        <end position="44"/>
    </location>
</feature>
<reference evidence="2 3" key="1">
    <citation type="submission" date="2018-05" db="EMBL/GenBank/DDBJ databases">
        <title>Complete Genome Sequences of Extremely Thermoacidophilic, Metal-Mobilizing Type-Strain Members of the Archaeal Family Sulfolobaceae: Acidianus brierleyi DSM-1651T, Acidianus sulfidivorans DSM-18786T, Metallosphaera hakonensis DSM-7519T, and Metallosphaera prunae DSM-10039T.</title>
        <authorList>
            <person name="Counts J.A."/>
            <person name="Kelly R.M."/>
        </authorList>
    </citation>
    <scope>NUCLEOTIDE SEQUENCE [LARGE SCALE GENOMIC DNA]</scope>
    <source>
        <strain evidence="2 3">DSM 1651</strain>
    </source>
</reference>
<dbReference type="RefSeq" id="WP_110269657.1">
    <property type="nucleotide sequence ID" value="NZ_CP029289.2"/>
</dbReference>
<accession>A0A2U9ICN6</accession>
<dbReference type="Proteomes" id="UP000248044">
    <property type="component" value="Chromosome"/>
</dbReference>
<dbReference type="KEGG" id="abri:DFR85_03225"/>
<proteinExistence type="predicted"/>
<keyword evidence="3" id="KW-1185">Reference proteome</keyword>
<sequence>MAKNKQEENGRITVPGIIAEEEKGNSEVHEVPPVIGSEMQPERAKSDLIATRQATLPQTPYVRIERIKKKYVMLLK</sequence>
<evidence type="ECO:0000313" key="2">
    <source>
        <dbReference type="EMBL" id="AWR93773.1"/>
    </source>
</evidence>
<protein>
    <submittedName>
        <fullName evidence="2">Uncharacterized protein</fullName>
    </submittedName>
</protein>
<dbReference type="EMBL" id="CP029289">
    <property type="protein sequence ID" value="AWR93773.1"/>
    <property type="molecule type" value="Genomic_DNA"/>
</dbReference>
<gene>
    <name evidence="2" type="ORF">DFR85_03225</name>
</gene>
<organism evidence="2 3">
    <name type="scientific">Acidianus brierleyi</name>
    <dbReference type="NCBI Taxonomy" id="41673"/>
    <lineage>
        <taxon>Archaea</taxon>
        <taxon>Thermoproteota</taxon>
        <taxon>Thermoprotei</taxon>
        <taxon>Sulfolobales</taxon>
        <taxon>Sulfolobaceae</taxon>
        <taxon>Acidianus</taxon>
    </lineage>
</organism>
<evidence type="ECO:0000256" key="1">
    <source>
        <dbReference type="SAM" id="MobiDB-lite"/>
    </source>
</evidence>
<name>A0A2U9ICN6_9CREN</name>
<dbReference type="GeneID" id="36831135"/>
<evidence type="ECO:0000313" key="3">
    <source>
        <dbReference type="Proteomes" id="UP000248044"/>
    </source>
</evidence>